<dbReference type="AlphaFoldDB" id="N2A059"/>
<evidence type="ECO:0000259" key="6">
    <source>
        <dbReference type="Pfam" id="PF01782"/>
    </source>
</evidence>
<protein>
    <recommendedName>
        <fullName evidence="5">Ribosome maturation factor RimM</fullName>
    </recommendedName>
</protein>
<evidence type="ECO:0000313" key="9">
    <source>
        <dbReference type="Proteomes" id="UP000012589"/>
    </source>
</evidence>
<dbReference type="Gene3D" id="2.40.30.60">
    <property type="entry name" value="RimM"/>
    <property type="match status" value="1"/>
</dbReference>
<comment type="subcellular location">
    <subcellularLocation>
        <location evidence="5">Cytoplasm</location>
    </subcellularLocation>
</comment>
<dbReference type="PATRIC" id="fig|1235802.3.peg.4185"/>
<keyword evidence="3 5" id="KW-0698">rRNA processing</keyword>
<dbReference type="GO" id="GO:0006364">
    <property type="term" value="P:rRNA processing"/>
    <property type="evidence" value="ECO:0007669"/>
    <property type="project" value="UniProtKB-UniRule"/>
</dbReference>
<reference evidence="8 9" key="1">
    <citation type="journal article" date="2014" name="Genome Announc.">
        <title>Draft genome sequences of the altered schaedler flora, a defined bacterial community from gnotobiotic mice.</title>
        <authorList>
            <person name="Wannemuehler M.J."/>
            <person name="Overstreet A.M."/>
            <person name="Ward D.V."/>
            <person name="Phillips G.J."/>
        </authorList>
    </citation>
    <scope>NUCLEOTIDE SEQUENCE [LARGE SCALE GENOMIC DNA]</scope>
    <source>
        <strain evidence="8 9">ASF492</strain>
    </source>
</reference>
<dbReference type="SUPFAM" id="SSF50447">
    <property type="entry name" value="Translation proteins"/>
    <property type="match status" value="1"/>
</dbReference>
<dbReference type="NCBIfam" id="TIGR02273">
    <property type="entry name" value="16S_RimM"/>
    <property type="match status" value="1"/>
</dbReference>
<evidence type="ECO:0000256" key="3">
    <source>
        <dbReference type="ARBA" id="ARBA00022552"/>
    </source>
</evidence>
<dbReference type="InterPro" id="IPR009000">
    <property type="entry name" value="Transl_B-barrel_sf"/>
</dbReference>
<dbReference type="STRING" id="1235802.C823_03958"/>
<organism evidence="8 9">
    <name type="scientific">Eubacterium plexicaudatum ASF492</name>
    <dbReference type="NCBI Taxonomy" id="1235802"/>
    <lineage>
        <taxon>Bacteria</taxon>
        <taxon>Bacillati</taxon>
        <taxon>Bacillota</taxon>
        <taxon>Clostridia</taxon>
        <taxon>Eubacteriales</taxon>
        <taxon>Eubacteriaceae</taxon>
        <taxon>Eubacterium</taxon>
    </lineage>
</organism>
<dbReference type="InterPro" id="IPR011961">
    <property type="entry name" value="RimM"/>
</dbReference>
<evidence type="ECO:0000256" key="2">
    <source>
        <dbReference type="ARBA" id="ARBA00022517"/>
    </source>
</evidence>
<dbReference type="Proteomes" id="UP000012589">
    <property type="component" value="Unassembled WGS sequence"/>
</dbReference>
<dbReference type="InterPro" id="IPR011033">
    <property type="entry name" value="PRC_barrel-like_sf"/>
</dbReference>
<dbReference type="Gene3D" id="2.30.30.240">
    <property type="entry name" value="PRC-barrel domain"/>
    <property type="match status" value="1"/>
</dbReference>
<feature type="domain" description="Ribosome maturation factor RimM PRC barrel" evidence="7">
    <location>
        <begin position="100"/>
        <end position="163"/>
    </location>
</feature>
<keyword evidence="1 5" id="KW-0963">Cytoplasm</keyword>
<dbReference type="EMBL" id="AQFT01000119">
    <property type="protein sequence ID" value="EMZ22717.1"/>
    <property type="molecule type" value="Genomic_DNA"/>
</dbReference>
<sequence length="176" mass="19836">MEDLFQVGAIASTHGLRGEVKVYPTTDEPARFRKLKEVILDTEEEQLTLKVAHARLFKQMVILKFEGLNHIQEVEKYKGARLYVTRENALELREGEYYFADLAGLRAETEDGRLLGIVTDVLQTGANDVYVIEREQQKDLLIPAIKDCVKKIDIEGGRMVIHLLPGLLEANEGGAN</sequence>
<dbReference type="SUPFAM" id="SSF50346">
    <property type="entry name" value="PRC-barrel domain"/>
    <property type="match status" value="1"/>
</dbReference>
<accession>N2A059</accession>
<dbReference type="HOGENOM" id="CLU_077636_3_2_9"/>
<dbReference type="GO" id="GO:0043022">
    <property type="term" value="F:ribosome binding"/>
    <property type="evidence" value="ECO:0007669"/>
    <property type="project" value="InterPro"/>
</dbReference>
<feature type="domain" description="RimM N-terminal" evidence="6">
    <location>
        <begin position="6"/>
        <end position="87"/>
    </location>
</feature>
<gene>
    <name evidence="5" type="primary">rimM</name>
    <name evidence="8" type="ORF">C823_03958</name>
</gene>
<comment type="caution">
    <text evidence="8">The sequence shown here is derived from an EMBL/GenBank/DDBJ whole genome shotgun (WGS) entry which is preliminary data.</text>
</comment>
<comment type="subunit">
    <text evidence="5">Binds ribosomal protein uS19.</text>
</comment>
<dbReference type="PANTHER" id="PTHR33692">
    <property type="entry name" value="RIBOSOME MATURATION FACTOR RIMM"/>
    <property type="match status" value="1"/>
</dbReference>
<evidence type="ECO:0000259" key="7">
    <source>
        <dbReference type="Pfam" id="PF24986"/>
    </source>
</evidence>
<dbReference type="InterPro" id="IPR036976">
    <property type="entry name" value="RimM_N_sf"/>
</dbReference>
<keyword evidence="2 5" id="KW-0690">Ribosome biogenesis</keyword>
<dbReference type="OrthoDB" id="9810331at2"/>
<proteinExistence type="inferred from homology"/>
<comment type="domain">
    <text evidence="5">The PRC barrel domain binds ribosomal protein uS19.</text>
</comment>
<dbReference type="InterPro" id="IPR056792">
    <property type="entry name" value="PRC_RimM"/>
</dbReference>
<dbReference type="Pfam" id="PF01782">
    <property type="entry name" value="RimM"/>
    <property type="match status" value="1"/>
</dbReference>
<dbReference type="InterPro" id="IPR002676">
    <property type="entry name" value="RimM_N"/>
</dbReference>
<evidence type="ECO:0000256" key="4">
    <source>
        <dbReference type="ARBA" id="ARBA00023186"/>
    </source>
</evidence>
<dbReference type="GO" id="GO:0005737">
    <property type="term" value="C:cytoplasm"/>
    <property type="evidence" value="ECO:0007669"/>
    <property type="project" value="UniProtKB-SubCell"/>
</dbReference>
<dbReference type="eggNOG" id="COG0806">
    <property type="taxonomic scope" value="Bacteria"/>
</dbReference>
<comment type="function">
    <text evidence="5">An accessory protein needed during the final step in the assembly of 30S ribosomal subunit, possibly for assembly of the head region. Essential for efficient processing of 16S rRNA. May be needed both before and after RbfA during the maturation of 16S rRNA. It has affinity for free ribosomal 30S subunits but not for 70S ribosomes.</text>
</comment>
<evidence type="ECO:0000313" key="8">
    <source>
        <dbReference type="EMBL" id="EMZ22717.1"/>
    </source>
</evidence>
<evidence type="ECO:0000256" key="1">
    <source>
        <dbReference type="ARBA" id="ARBA00022490"/>
    </source>
</evidence>
<keyword evidence="9" id="KW-1185">Reference proteome</keyword>
<evidence type="ECO:0000256" key="5">
    <source>
        <dbReference type="HAMAP-Rule" id="MF_00014"/>
    </source>
</evidence>
<dbReference type="HAMAP" id="MF_00014">
    <property type="entry name" value="Ribosome_mat_RimM"/>
    <property type="match status" value="1"/>
</dbReference>
<dbReference type="Pfam" id="PF24986">
    <property type="entry name" value="PRC_RimM"/>
    <property type="match status" value="1"/>
</dbReference>
<dbReference type="GO" id="GO:0005840">
    <property type="term" value="C:ribosome"/>
    <property type="evidence" value="ECO:0007669"/>
    <property type="project" value="InterPro"/>
</dbReference>
<comment type="similarity">
    <text evidence="5">Belongs to the RimM family.</text>
</comment>
<dbReference type="GO" id="GO:0042274">
    <property type="term" value="P:ribosomal small subunit biogenesis"/>
    <property type="evidence" value="ECO:0007669"/>
    <property type="project" value="UniProtKB-UniRule"/>
</dbReference>
<keyword evidence="4 5" id="KW-0143">Chaperone</keyword>
<name>N2A059_9FIRM</name>
<dbReference type="PANTHER" id="PTHR33692:SF1">
    <property type="entry name" value="RIBOSOME MATURATION FACTOR RIMM"/>
    <property type="match status" value="1"/>
</dbReference>